<sequence length="244" mass="27355">MEQKSSRSDEERASTRHLMFRRFVSRAPSLTRVPRAETVSSASCPMECRHVILFDPRLNPWFTKTGSATQSLAQYIELRSRLHLRMKLQRDPNQSNHHLMVYVLTVTARLAFNATRQGRLLPTTREYVVASTPHLTAQPPRLTSRPLALTLTLTPSTSSPHGLTASRPRPHDLTPRPHGLTASRPRPHGLTPSTSSVLTSHLTASRVTASTSSDLFHRVVRVYSSKDLAGSNEFLPDLVRSRQI</sequence>
<dbReference type="AlphaFoldDB" id="A0A2N9GHZ8"/>
<feature type="region of interest" description="Disordered" evidence="1">
    <location>
        <begin position="152"/>
        <end position="199"/>
    </location>
</feature>
<organism evidence="2">
    <name type="scientific">Fagus sylvatica</name>
    <name type="common">Beechnut</name>
    <dbReference type="NCBI Taxonomy" id="28930"/>
    <lineage>
        <taxon>Eukaryota</taxon>
        <taxon>Viridiplantae</taxon>
        <taxon>Streptophyta</taxon>
        <taxon>Embryophyta</taxon>
        <taxon>Tracheophyta</taxon>
        <taxon>Spermatophyta</taxon>
        <taxon>Magnoliopsida</taxon>
        <taxon>eudicotyledons</taxon>
        <taxon>Gunneridae</taxon>
        <taxon>Pentapetalae</taxon>
        <taxon>rosids</taxon>
        <taxon>fabids</taxon>
        <taxon>Fagales</taxon>
        <taxon>Fagaceae</taxon>
        <taxon>Fagus</taxon>
    </lineage>
</organism>
<evidence type="ECO:0000313" key="2">
    <source>
        <dbReference type="EMBL" id="SPC99040.1"/>
    </source>
</evidence>
<gene>
    <name evidence="2" type="ORF">FSB_LOCUS26922</name>
</gene>
<protein>
    <submittedName>
        <fullName evidence="2">Uncharacterized protein</fullName>
    </submittedName>
</protein>
<proteinExistence type="predicted"/>
<dbReference type="EMBL" id="OIVN01001927">
    <property type="protein sequence ID" value="SPC99040.1"/>
    <property type="molecule type" value="Genomic_DNA"/>
</dbReference>
<accession>A0A2N9GHZ8</accession>
<name>A0A2N9GHZ8_FAGSY</name>
<evidence type="ECO:0000256" key="1">
    <source>
        <dbReference type="SAM" id="MobiDB-lite"/>
    </source>
</evidence>
<reference evidence="2" key="1">
    <citation type="submission" date="2018-02" db="EMBL/GenBank/DDBJ databases">
        <authorList>
            <person name="Cohen D.B."/>
            <person name="Kent A.D."/>
        </authorList>
    </citation>
    <scope>NUCLEOTIDE SEQUENCE</scope>
</reference>